<gene>
    <name evidence="4" type="ORF">AB205_0047010</name>
</gene>
<dbReference type="PANTHER" id="PTHR21505">
    <property type="entry name" value="MADF DOMAIN-CONTAINING PROTEIN-RELATED"/>
    <property type="match status" value="1"/>
</dbReference>
<dbReference type="PANTHER" id="PTHR21505:SF8">
    <property type="entry name" value="DPT-YFP REPRESSOR BY OVEREXPRESSION, ISOFORM D-RELATED"/>
    <property type="match status" value="1"/>
</dbReference>
<feature type="region of interest" description="Disordered" evidence="1">
    <location>
        <begin position="315"/>
        <end position="349"/>
    </location>
</feature>
<accession>A0A2G9QCY3</accession>
<feature type="compositionally biased region" description="Pro residues" evidence="1">
    <location>
        <begin position="327"/>
        <end position="349"/>
    </location>
</feature>
<evidence type="ECO:0000313" key="5">
    <source>
        <dbReference type="Proteomes" id="UP000228934"/>
    </source>
</evidence>
<feature type="non-terminal residue" evidence="4">
    <location>
        <position position="349"/>
    </location>
</feature>
<name>A0A2G9QCY3_AQUCT</name>
<proteinExistence type="predicted"/>
<feature type="signal peptide" evidence="2">
    <location>
        <begin position="1"/>
        <end position="21"/>
    </location>
</feature>
<feature type="compositionally biased region" description="Polar residues" evidence="1">
    <location>
        <begin position="220"/>
        <end position="238"/>
    </location>
</feature>
<feature type="domain" description="MADF" evidence="3">
    <location>
        <begin position="89"/>
        <end position="187"/>
    </location>
</feature>
<keyword evidence="2" id="KW-0732">Signal</keyword>
<dbReference type="AlphaFoldDB" id="A0A2G9QCY3"/>
<evidence type="ECO:0000259" key="3">
    <source>
        <dbReference type="PROSITE" id="PS51029"/>
    </source>
</evidence>
<dbReference type="PROSITE" id="PS51029">
    <property type="entry name" value="MADF"/>
    <property type="match status" value="1"/>
</dbReference>
<dbReference type="InterPro" id="IPR006578">
    <property type="entry name" value="MADF-dom"/>
</dbReference>
<dbReference type="EMBL" id="KZ059767">
    <property type="protein sequence ID" value="PIO13448.1"/>
    <property type="molecule type" value="Genomic_DNA"/>
</dbReference>
<feature type="chain" id="PRO_5013963823" description="MADF domain-containing protein" evidence="2">
    <location>
        <begin position="22"/>
        <end position="349"/>
    </location>
</feature>
<organism evidence="4 5">
    <name type="scientific">Aquarana catesbeiana</name>
    <name type="common">American bullfrog</name>
    <name type="synonym">Rana catesbeiana</name>
    <dbReference type="NCBI Taxonomy" id="8400"/>
    <lineage>
        <taxon>Eukaryota</taxon>
        <taxon>Metazoa</taxon>
        <taxon>Chordata</taxon>
        <taxon>Craniata</taxon>
        <taxon>Vertebrata</taxon>
        <taxon>Euteleostomi</taxon>
        <taxon>Amphibia</taxon>
        <taxon>Batrachia</taxon>
        <taxon>Anura</taxon>
        <taxon>Neobatrachia</taxon>
        <taxon>Ranoidea</taxon>
        <taxon>Ranidae</taxon>
        <taxon>Aquarana</taxon>
    </lineage>
</organism>
<keyword evidence="5" id="KW-1185">Reference proteome</keyword>
<protein>
    <recommendedName>
        <fullName evidence="3">MADF domain-containing protein</fullName>
    </recommendedName>
</protein>
<dbReference type="SMART" id="SM00595">
    <property type="entry name" value="MADF"/>
    <property type="match status" value="1"/>
</dbReference>
<feature type="region of interest" description="Disordered" evidence="1">
    <location>
        <begin position="186"/>
        <end position="255"/>
    </location>
</feature>
<feature type="non-terminal residue" evidence="4">
    <location>
        <position position="1"/>
    </location>
</feature>
<feature type="compositionally biased region" description="Low complexity" evidence="1">
    <location>
        <begin position="190"/>
        <end position="199"/>
    </location>
</feature>
<evidence type="ECO:0000313" key="4">
    <source>
        <dbReference type="EMBL" id="PIO13448.1"/>
    </source>
</evidence>
<evidence type="ECO:0000256" key="1">
    <source>
        <dbReference type="SAM" id="MobiDB-lite"/>
    </source>
</evidence>
<evidence type="ECO:0000256" key="2">
    <source>
        <dbReference type="SAM" id="SignalP"/>
    </source>
</evidence>
<sequence length="349" mass="39320">QAFLVVAALTTHLLCLRHVLSHCLEREEAGNTLERLTGAEFDAYPVYIKHNMRMTYVRSVSGGWRIVSADSSNEDKMVDKFTAPGFLPSFMDKYRELPCLWRIQCRDYSNKQKRKVVLDKLLELVKPVYPMADINYLKAKIGSLRSTYNRECKKVQDSLRSGAAADDVYVPRLWYYDSLRFLSDQTEPRPSLSTLPSTSAEAPEVQPGPSTQEEDVEEPSLTQESLSQEEAMASSLTECQIPPLRPPTKRTRKASNLEESAAAFLKQATITMTPGVHEAFGCVTARKLEKMEEDQRRICEEIILKALNKGTRGELTPQTHLCEFDHAPPPPATPPTPQPPHPPHPPQKC</sequence>
<reference evidence="5" key="1">
    <citation type="journal article" date="2017" name="Nat. Commun.">
        <title>The North American bullfrog draft genome provides insight into hormonal regulation of long noncoding RNA.</title>
        <authorList>
            <person name="Hammond S.A."/>
            <person name="Warren R.L."/>
            <person name="Vandervalk B.P."/>
            <person name="Kucuk E."/>
            <person name="Khan H."/>
            <person name="Gibb E.A."/>
            <person name="Pandoh P."/>
            <person name="Kirk H."/>
            <person name="Zhao Y."/>
            <person name="Jones M."/>
            <person name="Mungall A.J."/>
            <person name="Coope R."/>
            <person name="Pleasance S."/>
            <person name="Moore R.A."/>
            <person name="Holt R.A."/>
            <person name="Round J.M."/>
            <person name="Ohora S."/>
            <person name="Walle B.V."/>
            <person name="Veldhoen N."/>
            <person name="Helbing C.C."/>
            <person name="Birol I."/>
        </authorList>
    </citation>
    <scope>NUCLEOTIDE SEQUENCE [LARGE SCALE GENOMIC DNA]</scope>
</reference>
<dbReference type="Pfam" id="PF10545">
    <property type="entry name" value="MADF_DNA_bdg"/>
    <property type="match status" value="1"/>
</dbReference>
<dbReference type="Proteomes" id="UP000228934">
    <property type="component" value="Unassembled WGS sequence"/>
</dbReference>